<accession>A0A0C2YU95</accession>
<feature type="transmembrane region" description="Helical" evidence="4">
    <location>
        <begin position="21"/>
        <end position="41"/>
    </location>
</feature>
<keyword evidence="3" id="KW-0186">Copper</keyword>
<reference evidence="6 7" key="1">
    <citation type="submission" date="2015-01" db="EMBL/GenBank/DDBJ databases">
        <title>Genome Sequence of Magnetospirillum magnetotacticum Strain MS-1.</title>
        <authorList>
            <person name="Marinov G.K."/>
            <person name="Smalley M.D."/>
            <person name="DeSalvo G."/>
        </authorList>
    </citation>
    <scope>NUCLEOTIDE SEQUENCE [LARGE SCALE GENOMIC DNA]</scope>
    <source>
        <strain evidence="6 7">MS-1</strain>
    </source>
</reference>
<dbReference type="InterPro" id="IPR002429">
    <property type="entry name" value="CcO_II-like_C"/>
</dbReference>
<organism evidence="6 7">
    <name type="scientific">Paramagnetospirillum magnetotacticum MS-1</name>
    <dbReference type="NCBI Taxonomy" id="272627"/>
    <lineage>
        <taxon>Bacteria</taxon>
        <taxon>Pseudomonadati</taxon>
        <taxon>Pseudomonadota</taxon>
        <taxon>Alphaproteobacteria</taxon>
        <taxon>Rhodospirillales</taxon>
        <taxon>Magnetospirillaceae</taxon>
        <taxon>Paramagnetospirillum</taxon>
    </lineage>
</organism>
<gene>
    <name evidence="6" type="ORF">CCC_02138</name>
</gene>
<evidence type="ECO:0000313" key="7">
    <source>
        <dbReference type="Proteomes" id="UP000031971"/>
    </source>
</evidence>
<evidence type="ECO:0000256" key="2">
    <source>
        <dbReference type="ARBA" id="ARBA00022723"/>
    </source>
</evidence>
<dbReference type="OrthoDB" id="9781261at2"/>
<dbReference type="GO" id="GO:0005507">
    <property type="term" value="F:copper ion binding"/>
    <property type="evidence" value="ECO:0007669"/>
    <property type="project" value="InterPro"/>
</dbReference>
<dbReference type="GO" id="GO:0004129">
    <property type="term" value="F:cytochrome-c oxidase activity"/>
    <property type="evidence" value="ECO:0007669"/>
    <property type="project" value="InterPro"/>
</dbReference>
<dbReference type="AlphaFoldDB" id="A0A0C2YU95"/>
<dbReference type="Proteomes" id="UP000031971">
    <property type="component" value="Unassembled WGS sequence"/>
</dbReference>
<protein>
    <submittedName>
        <fullName evidence="6">Cytochrome c oxidase (B(O/a)3-type) chain II</fullName>
    </submittedName>
</protein>
<keyword evidence="7" id="KW-1185">Reference proteome</keyword>
<keyword evidence="4" id="KW-0812">Transmembrane</keyword>
<dbReference type="PANTHER" id="PTHR42838:SF2">
    <property type="entry name" value="NITROUS-OXIDE REDUCTASE"/>
    <property type="match status" value="1"/>
</dbReference>
<evidence type="ECO:0000256" key="1">
    <source>
        <dbReference type="ARBA" id="ARBA00004196"/>
    </source>
</evidence>
<proteinExistence type="predicted"/>
<dbReference type="PANTHER" id="PTHR42838">
    <property type="entry name" value="CYTOCHROME C OXIDASE SUBUNIT II"/>
    <property type="match status" value="1"/>
</dbReference>
<name>A0A0C2YU95_PARME</name>
<evidence type="ECO:0000256" key="4">
    <source>
        <dbReference type="SAM" id="Phobius"/>
    </source>
</evidence>
<keyword evidence="4" id="KW-0472">Membrane</keyword>
<dbReference type="InterPro" id="IPR008972">
    <property type="entry name" value="Cupredoxin"/>
</dbReference>
<sequence>MSITPPEQKVWFNEPVEKTEVIWVLIALTWALIMFAMMPLWHLKGTQNMSNEAYRIQPDVYQARVDAFVEKFKVGEEGHAKTPVVRPPAGSDVYMMARLWEWYPVLELEKGKSYRLHLSSLDWQHGFSVQPANINLQVHPGIDEVVTITPTDSGDFGIICNEYCGIGHHTMLGKIRVVAGK</sequence>
<dbReference type="GO" id="GO:0030313">
    <property type="term" value="C:cell envelope"/>
    <property type="evidence" value="ECO:0007669"/>
    <property type="project" value="UniProtKB-SubCell"/>
</dbReference>
<dbReference type="Gene3D" id="2.60.40.420">
    <property type="entry name" value="Cupredoxins - blue copper proteins"/>
    <property type="match status" value="1"/>
</dbReference>
<dbReference type="GO" id="GO:0016020">
    <property type="term" value="C:membrane"/>
    <property type="evidence" value="ECO:0007669"/>
    <property type="project" value="InterPro"/>
</dbReference>
<dbReference type="STRING" id="272627.CCC_02138"/>
<evidence type="ECO:0000313" key="6">
    <source>
        <dbReference type="EMBL" id="KIL98688.1"/>
    </source>
</evidence>
<comment type="caution">
    <text evidence="6">The sequence shown here is derived from an EMBL/GenBank/DDBJ whole genome shotgun (WGS) entry which is preliminary data.</text>
</comment>
<evidence type="ECO:0000259" key="5">
    <source>
        <dbReference type="PROSITE" id="PS50857"/>
    </source>
</evidence>
<dbReference type="PROSITE" id="PS50857">
    <property type="entry name" value="COX2_CUA"/>
    <property type="match status" value="1"/>
</dbReference>
<dbReference type="RefSeq" id="WP_041041044.1">
    <property type="nucleotide sequence ID" value="NZ_JXSL01000027.1"/>
</dbReference>
<dbReference type="EMBL" id="JXSL01000027">
    <property type="protein sequence ID" value="KIL98688.1"/>
    <property type="molecule type" value="Genomic_DNA"/>
</dbReference>
<feature type="domain" description="Cytochrome oxidase subunit II copper A binding" evidence="5">
    <location>
        <begin position="88"/>
        <end position="181"/>
    </location>
</feature>
<comment type="subcellular location">
    <subcellularLocation>
        <location evidence="1">Cell envelope</location>
    </subcellularLocation>
</comment>
<dbReference type="CDD" id="cd13917">
    <property type="entry name" value="CuRO_HCO_II_like_4"/>
    <property type="match status" value="1"/>
</dbReference>
<dbReference type="SUPFAM" id="SSF49503">
    <property type="entry name" value="Cupredoxins"/>
    <property type="match status" value="1"/>
</dbReference>
<evidence type="ECO:0000256" key="3">
    <source>
        <dbReference type="ARBA" id="ARBA00023008"/>
    </source>
</evidence>
<dbReference type="InterPro" id="IPR051403">
    <property type="entry name" value="NosZ/Cyto_c_oxidase_sub2"/>
</dbReference>
<keyword evidence="2" id="KW-0479">Metal-binding</keyword>
<keyword evidence="4" id="KW-1133">Transmembrane helix</keyword>